<evidence type="ECO:0000313" key="2">
    <source>
        <dbReference type="EMBL" id="MFG6464761.1"/>
    </source>
</evidence>
<feature type="transmembrane region" description="Helical" evidence="1">
    <location>
        <begin position="54"/>
        <end position="71"/>
    </location>
</feature>
<dbReference type="EMBL" id="JBIGHX010000011">
    <property type="protein sequence ID" value="MFG6464761.1"/>
    <property type="molecule type" value="Genomic_DNA"/>
</dbReference>
<dbReference type="RefSeq" id="WP_394514306.1">
    <property type="nucleotide sequence ID" value="NZ_JBIGHX010000011.1"/>
</dbReference>
<keyword evidence="1" id="KW-0812">Transmembrane</keyword>
<gene>
    <name evidence="2" type="ORF">ACG04Q_24530</name>
</gene>
<evidence type="ECO:0000313" key="3">
    <source>
        <dbReference type="Proteomes" id="UP001606302"/>
    </source>
</evidence>
<proteinExistence type="predicted"/>
<dbReference type="Proteomes" id="UP001606302">
    <property type="component" value="Unassembled WGS sequence"/>
</dbReference>
<sequence length="73" mass="7967">MTTLPKGPGQARRLSMTPARHTAWRLWGWPVSLGLLSASGLASALVSDSWGDAWSWLALGLPVLVIVRCPMRR</sequence>
<keyword evidence="1" id="KW-1133">Transmembrane helix</keyword>
<protein>
    <recommendedName>
        <fullName evidence="4">DUF58 domain-containing protein</fullName>
    </recommendedName>
</protein>
<name>A0ABW7GS17_9BURK</name>
<organism evidence="2 3">
    <name type="scientific">Pelomonas lactea</name>
    <dbReference type="NCBI Taxonomy" id="3299030"/>
    <lineage>
        <taxon>Bacteria</taxon>
        <taxon>Pseudomonadati</taxon>
        <taxon>Pseudomonadota</taxon>
        <taxon>Betaproteobacteria</taxon>
        <taxon>Burkholderiales</taxon>
        <taxon>Sphaerotilaceae</taxon>
        <taxon>Roseateles</taxon>
    </lineage>
</organism>
<evidence type="ECO:0008006" key="4">
    <source>
        <dbReference type="Google" id="ProtNLM"/>
    </source>
</evidence>
<reference evidence="2 3" key="1">
    <citation type="submission" date="2024-08" db="EMBL/GenBank/DDBJ databases">
        <authorList>
            <person name="Lu H."/>
        </authorList>
    </citation>
    <scope>NUCLEOTIDE SEQUENCE [LARGE SCALE GENOMIC DNA]</scope>
    <source>
        <strain evidence="2 3">DXS20W</strain>
    </source>
</reference>
<keyword evidence="1" id="KW-0472">Membrane</keyword>
<accession>A0ABW7GS17</accession>
<comment type="caution">
    <text evidence="2">The sequence shown here is derived from an EMBL/GenBank/DDBJ whole genome shotgun (WGS) entry which is preliminary data.</text>
</comment>
<keyword evidence="3" id="KW-1185">Reference proteome</keyword>
<evidence type="ECO:0000256" key="1">
    <source>
        <dbReference type="SAM" id="Phobius"/>
    </source>
</evidence>